<comment type="function">
    <text evidence="3 4">Prevents the cell division inhibition by proteins MinC and MinD at internal division sites while permitting inhibition at polar sites. This ensures cell division at the proper site by restricting the formation of a division septum at the midpoint of the long axis of the cell.</text>
</comment>
<dbReference type="OrthoDB" id="9802655at2"/>
<dbReference type="PATRIC" id="fig|401562.3.peg.577"/>
<dbReference type="Pfam" id="PF03776">
    <property type="entry name" value="MinE"/>
    <property type="match status" value="1"/>
</dbReference>
<evidence type="ECO:0000256" key="1">
    <source>
        <dbReference type="ARBA" id="ARBA00008168"/>
    </source>
</evidence>
<dbReference type="GO" id="GO:0032955">
    <property type="term" value="P:regulation of division septum assembly"/>
    <property type="evidence" value="ECO:0007669"/>
    <property type="project" value="InterPro"/>
</dbReference>
<dbReference type="eggNOG" id="COG0851">
    <property type="taxonomic scope" value="Bacteria"/>
</dbReference>
<evidence type="ECO:0000256" key="3">
    <source>
        <dbReference type="ARBA" id="ARBA00025265"/>
    </source>
</evidence>
<evidence type="ECO:0000313" key="8">
    <source>
        <dbReference type="Proteomes" id="UP000078529"/>
    </source>
</evidence>
<keyword evidence="4" id="KW-0131">Cell cycle</keyword>
<protein>
    <recommendedName>
        <fullName evidence="2 4">Cell division topological specificity factor</fullName>
    </recommendedName>
</protein>
<dbReference type="Proteomes" id="UP000078272">
    <property type="component" value="Unassembled WGS sequence"/>
</dbReference>
<evidence type="ECO:0000313" key="7">
    <source>
        <dbReference type="Proteomes" id="UP000078272"/>
    </source>
</evidence>
<dbReference type="RefSeq" id="WP_058598967.1">
    <property type="nucleotide sequence ID" value="NZ_LDPZ01000013.1"/>
</dbReference>
<comment type="similarity">
    <text evidence="1 4">Belongs to the MinE family.</text>
</comment>
<accession>A0A175RBJ4</accession>
<dbReference type="NCBIfam" id="TIGR01215">
    <property type="entry name" value="minE"/>
    <property type="match status" value="1"/>
</dbReference>
<dbReference type="InterPro" id="IPR005527">
    <property type="entry name" value="MinE"/>
</dbReference>
<dbReference type="EMBL" id="LDPZ01000013">
    <property type="protein sequence ID" value="KTQ96757.1"/>
    <property type="molecule type" value="Genomic_DNA"/>
</dbReference>
<dbReference type="AlphaFoldDB" id="A0A175RBJ4"/>
<dbReference type="HAMAP" id="MF_00262">
    <property type="entry name" value="MinE"/>
    <property type="match status" value="1"/>
</dbReference>
<dbReference type="GO" id="GO:0051301">
    <property type="term" value="P:cell division"/>
    <property type="evidence" value="ECO:0007669"/>
    <property type="project" value="UniProtKB-KW"/>
</dbReference>
<dbReference type="SUPFAM" id="SSF55229">
    <property type="entry name" value="Cell division protein MinE topological specificity domain"/>
    <property type="match status" value="1"/>
</dbReference>
<dbReference type="NCBIfam" id="NF001422">
    <property type="entry name" value="PRK00296.1"/>
    <property type="match status" value="1"/>
</dbReference>
<gene>
    <name evidence="4" type="primary">minE</name>
    <name evidence="5" type="ORF">NS226_06445</name>
    <name evidence="6" type="ORF">NS365_03890</name>
</gene>
<dbReference type="Proteomes" id="UP000078529">
    <property type="component" value="Unassembled WGS sequence"/>
</dbReference>
<dbReference type="STRING" id="401562.NS365_03890"/>
<keyword evidence="8" id="KW-1185">Reference proteome</keyword>
<evidence type="ECO:0000313" key="6">
    <source>
        <dbReference type="EMBL" id="KTR07442.1"/>
    </source>
</evidence>
<evidence type="ECO:0000313" key="5">
    <source>
        <dbReference type="EMBL" id="KTQ96757.1"/>
    </source>
</evidence>
<evidence type="ECO:0000256" key="4">
    <source>
        <dbReference type="HAMAP-Rule" id="MF_00262"/>
    </source>
</evidence>
<organism evidence="5 7">
    <name type="scientific">Aureimonas ureilytica</name>
    <dbReference type="NCBI Taxonomy" id="401562"/>
    <lineage>
        <taxon>Bacteria</taxon>
        <taxon>Pseudomonadati</taxon>
        <taxon>Pseudomonadota</taxon>
        <taxon>Alphaproteobacteria</taxon>
        <taxon>Hyphomicrobiales</taxon>
        <taxon>Aurantimonadaceae</taxon>
        <taxon>Aureimonas</taxon>
    </lineage>
</organism>
<comment type="caution">
    <text evidence="5">The sequence shown here is derived from an EMBL/GenBank/DDBJ whole genome shotgun (WGS) entry which is preliminary data.</text>
</comment>
<dbReference type="EMBL" id="LDQA01000010">
    <property type="protein sequence ID" value="KTR07442.1"/>
    <property type="molecule type" value="Genomic_DNA"/>
</dbReference>
<name>A0A175RBJ4_9HYPH</name>
<evidence type="ECO:0000256" key="2">
    <source>
        <dbReference type="ARBA" id="ARBA00020112"/>
    </source>
</evidence>
<dbReference type="Gene3D" id="3.30.1070.10">
    <property type="entry name" value="Cell division topological specificity factor MinE"/>
    <property type="match status" value="1"/>
</dbReference>
<sequence>MSLFNFFNKQRTTAPAARERLQILLAHERAEIGQSDLVAVLREEILAVIARHVPINRDKVKVKMDRKDQMSTLEVDIELPQQAALLTAH</sequence>
<dbReference type="InterPro" id="IPR036707">
    <property type="entry name" value="MinE_sf"/>
</dbReference>
<proteinExistence type="inferred from homology"/>
<keyword evidence="4 5" id="KW-0132">Cell division</keyword>
<reference evidence="7 8" key="1">
    <citation type="journal article" date="2016" name="Front. Microbiol.">
        <title>Genomic Resource of Rice Seed Associated Bacteria.</title>
        <authorList>
            <person name="Midha S."/>
            <person name="Bansal K."/>
            <person name="Sharma S."/>
            <person name="Kumar N."/>
            <person name="Patil P.P."/>
            <person name="Chaudhry V."/>
            <person name="Patil P.B."/>
        </authorList>
    </citation>
    <scope>NUCLEOTIDE SEQUENCE [LARGE SCALE GENOMIC DNA]</scope>
    <source>
        <strain evidence="5 7">NS226</strain>
        <strain evidence="6 8">NS365</strain>
    </source>
</reference>